<evidence type="ECO:0000313" key="2">
    <source>
        <dbReference type="Proteomes" id="UP001631969"/>
    </source>
</evidence>
<accession>A0ACC7P1M6</accession>
<name>A0ACC7P1M6_9BACL</name>
<dbReference type="Proteomes" id="UP001631969">
    <property type="component" value="Unassembled WGS sequence"/>
</dbReference>
<protein>
    <submittedName>
        <fullName evidence="1">Helix-turn-helix domain-containing protein</fullName>
    </submittedName>
</protein>
<keyword evidence="2" id="KW-1185">Reference proteome</keyword>
<reference evidence="1" key="1">
    <citation type="submission" date="2024-12" db="EMBL/GenBank/DDBJ databases">
        <authorList>
            <person name="Wu N."/>
        </authorList>
    </citation>
    <scope>NUCLEOTIDE SEQUENCE</scope>
    <source>
        <strain evidence="1">P15</strain>
    </source>
</reference>
<sequence length="288" mass="33728">MLNIGDLAARLNRLVINILLIGHQKAARDWQRPLVVMKYHSIWLIVKGKGTFTINGTPYPAEPGKIFFHHPGMRIERSHEPENPLEYYFLRFNYTEAYWEKEQWLARPAEECPFPLEGAYTVHNTPQLIHLMEQLDKLWQRRGHMTAMRRGIHLHEFLLSLLQDFRAQQLAGDTTVAIDHTQDYMISHYQEQLTLEGLAQMAGLSASHYSRLFKKSVGYSPIEYLTHLRIDRAKELLALSDYRLKAIAQSVGYTDEFYFSRIFKKIEGISPRDYAKRNRLAPVKRKDE</sequence>
<organism evidence="1 2">
    <name type="scientific">Paenibacillus mesotrionivorans</name>
    <dbReference type="NCBI Taxonomy" id="3160968"/>
    <lineage>
        <taxon>Bacteria</taxon>
        <taxon>Bacillati</taxon>
        <taxon>Bacillota</taxon>
        <taxon>Bacilli</taxon>
        <taxon>Bacillales</taxon>
        <taxon>Paenibacillaceae</taxon>
        <taxon>Paenibacillus</taxon>
    </lineage>
</organism>
<proteinExistence type="predicted"/>
<comment type="caution">
    <text evidence="1">The sequence shown here is derived from an EMBL/GenBank/DDBJ whole genome shotgun (WGS) entry which is preliminary data.</text>
</comment>
<dbReference type="EMBL" id="JBJURJ010000004">
    <property type="protein sequence ID" value="MFM9328212.1"/>
    <property type="molecule type" value="Genomic_DNA"/>
</dbReference>
<gene>
    <name evidence="1" type="ORF">ACI1P1_07940</name>
</gene>
<evidence type="ECO:0000313" key="1">
    <source>
        <dbReference type="EMBL" id="MFM9328212.1"/>
    </source>
</evidence>